<evidence type="ECO:0000313" key="2">
    <source>
        <dbReference type="EMBL" id="GIY47136.1"/>
    </source>
</evidence>
<feature type="compositionally biased region" description="Low complexity" evidence="1">
    <location>
        <begin position="69"/>
        <end position="79"/>
    </location>
</feature>
<reference evidence="2 3" key="1">
    <citation type="submission" date="2021-06" db="EMBL/GenBank/DDBJ databases">
        <title>Caerostris darwini draft genome.</title>
        <authorList>
            <person name="Kono N."/>
            <person name="Arakawa K."/>
        </authorList>
    </citation>
    <scope>NUCLEOTIDE SEQUENCE [LARGE SCALE GENOMIC DNA]</scope>
</reference>
<name>A0AAV4TNR7_9ARAC</name>
<gene>
    <name evidence="2" type="ORF">CDAR_476321</name>
</gene>
<evidence type="ECO:0000256" key="1">
    <source>
        <dbReference type="SAM" id="MobiDB-lite"/>
    </source>
</evidence>
<feature type="region of interest" description="Disordered" evidence="1">
    <location>
        <begin position="69"/>
        <end position="115"/>
    </location>
</feature>
<comment type="caution">
    <text evidence="2">The sequence shown here is derived from an EMBL/GenBank/DDBJ whole genome shotgun (WGS) entry which is preliminary data.</text>
</comment>
<dbReference type="AlphaFoldDB" id="A0AAV4TNR7"/>
<protein>
    <submittedName>
        <fullName evidence="2">Uncharacterized protein</fullName>
    </submittedName>
</protein>
<proteinExistence type="predicted"/>
<dbReference type="EMBL" id="BPLQ01009870">
    <property type="protein sequence ID" value="GIY47136.1"/>
    <property type="molecule type" value="Genomic_DNA"/>
</dbReference>
<sequence length="115" mass="12560">MKRGTLKIHPGTVITLWIAFAKDPRLTSTFKLFLHRRQIKRGGAEGSISHNAWRLIRFHSLVLLSSLNLPPSPSSSRSSGARSTAGGLTRSGASLNGIQMGRMQPRVVGTKPRCK</sequence>
<evidence type="ECO:0000313" key="3">
    <source>
        <dbReference type="Proteomes" id="UP001054837"/>
    </source>
</evidence>
<keyword evidence="3" id="KW-1185">Reference proteome</keyword>
<organism evidence="2 3">
    <name type="scientific">Caerostris darwini</name>
    <dbReference type="NCBI Taxonomy" id="1538125"/>
    <lineage>
        <taxon>Eukaryota</taxon>
        <taxon>Metazoa</taxon>
        <taxon>Ecdysozoa</taxon>
        <taxon>Arthropoda</taxon>
        <taxon>Chelicerata</taxon>
        <taxon>Arachnida</taxon>
        <taxon>Araneae</taxon>
        <taxon>Araneomorphae</taxon>
        <taxon>Entelegynae</taxon>
        <taxon>Araneoidea</taxon>
        <taxon>Araneidae</taxon>
        <taxon>Caerostris</taxon>
    </lineage>
</organism>
<accession>A0AAV4TNR7</accession>
<dbReference type="Proteomes" id="UP001054837">
    <property type="component" value="Unassembled WGS sequence"/>
</dbReference>